<organism evidence="4 5">
    <name type="scientific">Bacillus carboniphilus</name>
    <dbReference type="NCBI Taxonomy" id="86663"/>
    <lineage>
        <taxon>Bacteria</taxon>
        <taxon>Bacillati</taxon>
        <taxon>Bacillota</taxon>
        <taxon>Bacilli</taxon>
        <taxon>Bacillales</taxon>
        <taxon>Bacillaceae</taxon>
        <taxon>Bacillus</taxon>
    </lineage>
</organism>
<feature type="domain" description="Fumarylacetoacetase-like C-terminal" evidence="3">
    <location>
        <begin position="47"/>
        <end position="252"/>
    </location>
</feature>
<sequence>MALATIKLTGKHQLVQGNVDFTNRTVSIQDHLFNFGELNIDAPISGTIYGTLLNYQGNLEALGKQLYEKPYNEPPKAPILYIKPKNTIIGTNHDIPLPSDVTELEVGAALGIVIGKTATRIKESDAHNYIKGYVIANDVSVPHESYFRPAVKHKARDGFCPIGPWVIEQESVKNPDSLSIRVYVNENLAQENTTSNLIRSTSRLLSDVTEFMTLYEGDVLLVGVPEGTPIVKANDVVRIEVEGIGSLENRVVAEHSLGRSELL</sequence>
<keyword evidence="4" id="KW-0378">Hydrolase</keyword>
<dbReference type="PANTHER" id="PTHR42796">
    <property type="entry name" value="FUMARYLACETOACETATE HYDROLASE DOMAIN-CONTAINING PROTEIN 2A-RELATED"/>
    <property type="match status" value="1"/>
</dbReference>
<dbReference type="NCBIfam" id="TIGR02305">
    <property type="entry name" value="HpaG-N-term"/>
    <property type="match status" value="1"/>
</dbReference>
<dbReference type="Pfam" id="PF01557">
    <property type="entry name" value="FAA_hydrolase"/>
    <property type="match status" value="1"/>
</dbReference>
<name>A0ABN0W9V1_9BACI</name>
<accession>A0ABN0W9V1</accession>
<evidence type="ECO:0000313" key="5">
    <source>
        <dbReference type="Proteomes" id="UP001500782"/>
    </source>
</evidence>
<evidence type="ECO:0000256" key="2">
    <source>
        <dbReference type="ARBA" id="ARBA00022723"/>
    </source>
</evidence>
<keyword evidence="5" id="KW-1185">Reference proteome</keyword>
<dbReference type="InterPro" id="IPR036663">
    <property type="entry name" value="Fumarylacetoacetase_C_sf"/>
</dbReference>
<dbReference type="SUPFAM" id="SSF56529">
    <property type="entry name" value="FAH"/>
    <property type="match status" value="1"/>
</dbReference>
<dbReference type="EMBL" id="BAAADJ010000021">
    <property type="protein sequence ID" value="GAA0330252.1"/>
    <property type="molecule type" value="Genomic_DNA"/>
</dbReference>
<evidence type="ECO:0000259" key="3">
    <source>
        <dbReference type="Pfam" id="PF01557"/>
    </source>
</evidence>
<evidence type="ECO:0000313" key="4">
    <source>
        <dbReference type="EMBL" id="GAA0330252.1"/>
    </source>
</evidence>
<dbReference type="Gene3D" id="3.90.850.10">
    <property type="entry name" value="Fumarylacetoacetase-like, C-terminal domain"/>
    <property type="match status" value="1"/>
</dbReference>
<reference evidence="4 5" key="1">
    <citation type="journal article" date="2019" name="Int. J. Syst. Evol. Microbiol.">
        <title>The Global Catalogue of Microorganisms (GCM) 10K type strain sequencing project: providing services to taxonomists for standard genome sequencing and annotation.</title>
        <authorList>
            <consortium name="The Broad Institute Genomics Platform"/>
            <consortium name="The Broad Institute Genome Sequencing Center for Infectious Disease"/>
            <person name="Wu L."/>
            <person name="Ma J."/>
        </authorList>
    </citation>
    <scope>NUCLEOTIDE SEQUENCE [LARGE SCALE GENOMIC DNA]</scope>
    <source>
        <strain evidence="4 5">JCM 9731</strain>
    </source>
</reference>
<dbReference type="InterPro" id="IPR011234">
    <property type="entry name" value="Fumarylacetoacetase-like_C"/>
</dbReference>
<comment type="caution">
    <text evidence="4">The sequence shown here is derived from an EMBL/GenBank/DDBJ whole genome shotgun (WGS) entry which is preliminary data.</text>
</comment>
<dbReference type="InterPro" id="IPR012686">
    <property type="entry name" value="HPA_isomer/decarb_N"/>
</dbReference>
<dbReference type="InterPro" id="IPR051121">
    <property type="entry name" value="FAH"/>
</dbReference>
<dbReference type="RefSeq" id="WP_343798826.1">
    <property type="nucleotide sequence ID" value="NZ_BAAADJ010000021.1"/>
</dbReference>
<dbReference type="Proteomes" id="UP001500782">
    <property type="component" value="Unassembled WGS sequence"/>
</dbReference>
<evidence type="ECO:0000256" key="1">
    <source>
        <dbReference type="ARBA" id="ARBA00010211"/>
    </source>
</evidence>
<comment type="similarity">
    <text evidence="1">Belongs to the FAH family.</text>
</comment>
<protein>
    <submittedName>
        <fullName evidence="4">Fumarylacetoacetate hydrolase family protein</fullName>
    </submittedName>
</protein>
<dbReference type="GO" id="GO:0016787">
    <property type="term" value="F:hydrolase activity"/>
    <property type="evidence" value="ECO:0007669"/>
    <property type="project" value="UniProtKB-KW"/>
</dbReference>
<gene>
    <name evidence="4" type="ORF">GCM10008967_20940</name>
</gene>
<proteinExistence type="inferred from homology"/>
<dbReference type="PANTHER" id="PTHR42796:SF4">
    <property type="entry name" value="FUMARYLACETOACETATE HYDROLASE DOMAIN-CONTAINING PROTEIN 2A"/>
    <property type="match status" value="1"/>
</dbReference>
<keyword evidence="2" id="KW-0479">Metal-binding</keyword>